<dbReference type="InterPro" id="IPR049560">
    <property type="entry name" value="MeTrfase_RsmB-F_NOP2_cat"/>
</dbReference>
<proteinExistence type="inferred from homology"/>
<dbReference type="Gene3D" id="3.40.50.150">
    <property type="entry name" value="Vaccinia Virus protein VP39"/>
    <property type="match status" value="1"/>
</dbReference>
<dbReference type="OrthoDB" id="9810297at2"/>
<dbReference type="InterPro" id="IPR023267">
    <property type="entry name" value="RCMT"/>
</dbReference>
<dbReference type="InterPro" id="IPR029063">
    <property type="entry name" value="SAM-dependent_MTases_sf"/>
</dbReference>
<accession>A0A246BR26</accession>
<dbReference type="CDD" id="cd02440">
    <property type="entry name" value="AdoMet_MTases"/>
    <property type="match status" value="1"/>
</dbReference>
<dbReference type="Pfam" id="PF01029">
    <property type="entry name" value="NusB"/>
    <property type="match status" value="1"/>
</dbReference>
<dbReference type="GO" id="GO:0006355">
    <property type="term" value="P:regulation of DNA-templated transcription"/>
    <property type="evidence" value="ECO:0007669"/>
    <property type="project" value="InterPro"/>
</dbReference>
<organism evidence="8 9">
    <name type="scientific">Deinococcus indicus</name>
    <dbReference type="NCBI Taxonomy" id="223556"/>
    <lineage>
        <taxon>Bacteria</taxon>
        <taxon>Thermotogati</taxon>
        <taxon>Deinococcota</taxon>
        <taxon>Deinococci</taxon>
        <taxon>Deinococcales</taxon>
        <taxon>Deinococcaceae</taxon>
        <taxon>Deinococcus</taxon>
    </lineage>
</organism>
<keyword evidence="9" id="KW-1185">Reference proteome</keyword>
<evidence type="ECO:0000256" key="2">
    <source>
        <dbReference type="ARBA" id="ARBA00022679"/>
    </source>
</evidence>
<feature type="domain" description="SAM-dependent MTase RsmB/NOP-type" evidence="7">
    <location>
        <begin position="191"/>
        <end position="460"/>
    </location>
</feature>
<reference evidence="8 9" key="1">
    <citation type="submission" date="2017-05" db="EMBL/GenBank/DDBJ databases">
        <title>De novo genome assembly of Deniococcus indicus strain DR1.</title>
        <authorList>
            <person name="Chauhan D."/>
            <person name="Yennamalli R.M."/>
            <person name="Priyadarshini R."/>
        </authorList>
    </citation>
    <scope>NUCLEOTIDE SEQUENCE [LARGE SCALE GENOMIC DNA]</scope>
    <source>
        <strain evidence="8 9">DR1</strain>
    </source>
</reference>
<keyword evidence="4 5" id="KW-0694">RNA-binding</keyword>
<feature type="binding site" evidence="5">
    <location>
        <position position="306"/>
    </location>
    <ligand>
        <name>S-adenosyl-L-methionine</name>
        <dbReference type="ChEBI" id="CHEBI:59789"/>
    </ligand>
</feature>
<comment type="caution">
    <text evidence="8">The sequence shown here is derived from an EMBL/GenBank/DDBJ whole genome shotgun (WGS) entry which is preliminary data.</text>
</comment>
<protein>
    <submittedName>
        <fullName evidence="8">tRNA/rRNA cytosine-C5-methylase</fullName>
    </submittedName>
</protein>
<evidence type="ECO:0000256" key="1">
    <source>
        <dbReference type="ARBA" id="ARBA00022603"/>
    </source>
</evidence>
<dbReference type="AlphaFoldDB" id="A0A246BR26"/>
<name>A0A246BR26_9DEIO</name>
<evidence type="ECO:0000313" key="9">
    <source>
        <dbReference type="Proteomes" id="UP000197208"/>
    </source>
</evidence>
<dbReference type="Gene3D" id="1.10.940.10">
    <property type="entry name" value="NusB-like"/>
    <property type="match status" value="1"/>
</dbReference>
<feature type="region of interest" description="Disordered" evidence="6">
    <location>
        <begin position="1"/>
        <end position="53"/>
    </location>
</feature>
<evidence type="ECO:0000256" key="4">
    <source>
        <dbReference type="ARBA" id="ARBA00022884"/>
    </source>
</evidence>
<dbReference type="Proteomes" id="UP000197208">
    <property type="component" value="Unassembled WGS sequence"/>
</dbReference>
<dbReference type="InterPro" id="IPR035926">
    <property type="entry name" value="NusB-like_sf"/>
</dbReference>
<dbReference type="InterPro" id="IPR006027">
    <property type="entry name" value="NusB_RsmB_TIM44"/>
</dbReference>
<feature type="binding site" evidence="5">
    <location>
        <position position="332"/>
    </location>
    <ligand>
        <name>S-adenosyl-L-methionine</name>
        <dbReference type="ChEBI" id="CHEBI:59789"/>
    </ligand>
</feature>
<dbReference type="PRINTS" id="PR02008">
    <property type="entry name" value="RCMTFAMILY"/>
</dbReference>
<evidence type="ECO:0000256" key="5">
    <source>
        <dbReference type="PROSITE-ProRule" id="PRU01023"/>
    </source>
</evidence>
<sequence length="461" mass="48676">MSRRLYLHLTSHNPPSPLSGAYTAKVNDAPRRPSARPASGSRPSREDRPGPFNPAREVAVRVLLRVLNGDAFAAPALDDALQQACLPGRDSGLATHVVYGTLRHALTLDRALSPMLKGETHPKTRAVLMAGAFEKLFLGTAPHAVASEYVNLARGARLGPPGLVNAVLRRVTLPDATDETRTELPGWLADLYRAAFGERAGAVMADLLRPQPLWLSLSDAGVRALEEEGSVVHPGVQGVDRVELDRPLRRTAAYEDGQAQPINPASLACVDALGDVSGVRVLDLAGGAGVKAAMLATRGAQVTSVDLVARKHDAARGNLRRLGLKAEFVTHDLTEPLTLEPAAVVLLDAPCTGSGTLRSHPEIKLRLTPDAVQEMAALQARMLPNAAALVQPGGTLVYSVCSVTPQEGPQVVQAFLDAHPDFEAQPVPGVEVPTVPAGPGVLTVPDGGIDGFFIARMVRRA</sequence>
<dbReference type="PANTHER" id="PTHR22807">
    <property type="entry name" value="NOP2 YEAST -RELATED NOL1/NOP2/FMU SUN DOMAIN-CONTAINING"/>
    <property type="match status" value="1"/>
</dbReference>
<dbReference type="SUPFAM" id="SSF53335">
    <property type="entry name" value="S-adenosyl-L-methionine-dependent methyltransferases"/>
    <property type="match status" value="1"/>
</dbReference>
<dbReference type="PANTHER" id="PTHR22807:SF53">
    <property type="entry name" value="RIBOSOMAL RNA SMALL SUBUNIT METHYLTRANSFERASE B-RELATED"/>
    <property type="match status" value="1"/>
</dbReference>
<evidence type="ECO:0000259" key="7">
    <source>
        <dbReference type="PROSITE" id="PS51686"/>
    </source>
</evidence>
<gene>
    <name evidence="8" type="ORF">CBQ26_06850</name>
</gene>
<dbReference type="EMBL" id="NHMK01000009">
    <property type="protein sequence ID" value="OWL98115.1"/>
    <property type="molecule type" value="Genomic_DNA"/>
</dbReference>
<dbReference type="GO" id="GO:0001510">
    <property type="term" value="P:RNA methylation"/>
    <property type="evidence" value="ECO:0007669"/>
    <property type="project" value="InterPro"/>
</dbReference>
<feature type="active site" description="Nucleophile" evidence="5">
    <location>
        <position position="401"/>
    </location>
</feature>
<feature type="binding site" evidence="5">
    <location>
        <position position="348"/>
    </location>
    <ligand>
        <name>S-adenosyl-L-methionine</name>
        <dbReference type="ChEBI" id="CHEBI:59789"/>
    </ligand>
</feature>
<dbReference type="Pfam" id="PF01189">
    <property type="entry name" value="Methyltr_RsmB-F"/>
    <property type="match status" value="1"/>
</dbReference>
<evidence type="ECO:0000256" key="3">
    <source>
        <dbReference type="ARBA" id="ARBA00022691"/>
    </source>
</evidence>
<keyword evidence="3 5" id="KW-0949">S-adenosyl-L-methionine</keyword>
<keyword evidence="2 5" id="KW-0808">Transferase</keyword>
<dbReference type="PROSITE" id="PS51686">
    <property type="entry name" value="SAM_MT_RSMB_NOP"/>
    <property type="match status" value="1"/>
</dbReference>
<comment type="similarity">
    <text evidence="5">Belongs to the class I-like SAM-binding methyltransferase superfamily. RsmB/NOP family.</text>
</comment>
<dbReference type="GO" id="GO:0003723">
    <property type="term" value="F:RNA binding"/>
    <property type="evidence" value="ECO:0007669"/>
    <property type="project" value="UniProtKB-UniRule"/>
</dbReference>
<evidence type="ECO:0000256" key="6">
    <source>
        <dbReference type="SAM" id="MobiDB-lite"/>
    </source>
</evidence>
<keyword evidence="1 5" id="KW-0489">Methyltransferase</keyword>
<evidence type="ECO:0000313" key="8">
    <source>
        <dbReference type="EMBL" id="OWL98115.1"/>
    </source>
</evidence>
<dbReference type="InterPro" id="IPR001678">
    <property type="entry name" value="MeTrfase_RsmB-F_NOP2_dom"/>
</dbReference>
<comment type="caution">
    <text evidence="5">Lacks conserved residue(s) required for the propagation of feature annotation.</text>
</comment>
<dbReference type="GO" id="GO:0008173">
    <property type="term" value="F:RNA methyltransferase activity"/>
    <property type="evidence" value="ECO:0007669"/>
    <property type="project" value="InterPro"/>
</dbReference>
<dbReference type="SUPFAM" id="SSF48013">
    <property type="entry name" value="NusB-like"/>
    <property type="match status" value="1"/>
</dbReference>